<dbReference type="SUPFAM" id="SSF50475">
    <property type="entry name" value="FMN-binding split barrel"/>
    <property type="match status" value="1"/>
</dbReference>
<dbReference type="GO" id="GO:0005737">
    <property type="term" value="C:cytoplasm"/>
    <property type="evidence" value="ECO:0007669"/>
    <property type="project" value="UniProtKB-ARBA"/>
</dbReference>
<sequence length="156" mass="16964">MRDARASSLLLVKWCSSSSQPVVFFCVIGRWPCKLLPPCPSCFCHRECPVLVNMTPLSGLVASFFLLQLLIAPGSPSPFPPRNETARVARYMSHHCDWGALATISSHSPVQGQPFANVFSVSDGPKGAGSGVPYLYLTNMEISVQDLQVRRGRGVT</sequence>
<dbReference type="Pfam" id="PF13883">
    <property type="entry name" value="CREG_beta-barrel"/>
    <property type="match status" value="1"/>
</dbReference>
<dbReference type="Proteomes" id="UP000694892">
    <property type="component" value="Chromosome 5S"/>
</dbReference>
<dbReference type="AlphaFoldDB" id="A0A974CS93"/>
<dbReference type="Gene3D" id="2.30.110.10">
    <property type="entry name" value="Electron Transport, Fmn-binding Protein, Chain A"/>
    <property type="match status" value="1"/>
</dbReference>
<accession>A0A974CS93</accession>
<gene>
    <name evidence="2" type="ORF">XELAEV_18029004mg</name>
</gene>
<feature type="domain" description="CREG-like beta-barrel" evidence="1">
    <location>
        <begin position="80"/>
        <end position="149"/>
    </location>
</feature>
<reference evidence="3" key="1">
    <citation type="journal article" date="2016" name="Nature">
        <title>Genome evolution in the allotetraploid frog Xenopus laevis.</title>
        <authorList>
            <person name="Session A.M."/>
            <person name="Uno Y."/>
            <person name="Kwon T."/>
            <person name="Chapman J.A."/>
            <person name="Toyoda A."/>
            <person name="Takahashi S."/>
            <person name="Fukui A."/>
            <person name="Hikosaka A."/>
            <person name="Suzuki A."/>
            <person name="Kondo M."/>
            <person name="van Heeringen S.J."/>
            <person name="Quigley I."/>
            <person name="Heinz S."/>
            <person name="Ogino H."/>
            <person name="Ochi H."/>
            <person name="Hellsten U."/>
            <person name="Lyons J.B."/>
            <person name="Simakov O."/>
            <person name="Putnam N."/>
            <person name="Stites J."/>
            <person name="Kuroki Y."/>
            <person name="Tanaka T."/>
            <person name="Michiue T."/>
            <person name="Watanabe M."/>
            <person name="Bogdanovic O."/>
            <person name="Lister R."/>
            <person name="Georgiou G."/>
            <person name="Paranjpe S.S."/>
            <person name="van Kruijsbergen I."/>
            <person name="Shu S."/>
            <person name="Carlson J."/>
            <person name="Kinoshita T."/>
            <person name="Ohta Y."/>
            <person name="Mawaribuchi S."/>
            <person name="Jenkins J."/>
            <person name="Grimwood J."/>
            <person name="Schmutz J."/>
            <person name="Mitros T."/>
            <person name="Mozaffari S.V."/>
            <person name="Suzuki Y."/>
            <person name="Haramoto Y."/>
            <person name="Yamamoto T.S."/>
            <person name="Takagi C."/>
            <person name="Heald R."/>
            <person name="Miller K."/>
            <person name="Haudenschild C."/>
            <person name="Kitzman J."/>
            <person name="Nakayama T."/>
            <person name="Izutsu Y."/>
            <person name="Robert J."/>
            <person name="Fortriede J."/>
            <person name="Burns K."/>
            <person name="Lotay V."/>
            <person name="Karimi K."/>
            <person name="Yasuoka Y."/>
            <person name="Dichmann D.S."/>
            <person name="Flajnik M.F."/>
            <person name="Houston D.W."/>
            <person name="Shendure J."/>
            <person name="DuPasquier L."/>
            <person name="Vize P.D."/>
            <person name="Zorn A.M."/>
            <person name="Ito M."/>
            <person name="Marcotte E.M."/>
            <person name="Wallingford J.B."/>
            <person name="Ito Y."/>
            <person name="Asashima M."/>
            <person name="Ueno N."/>
            <person name="Matsuda Y."/>
            <person name="Veenstra G.J."/>
            <person name="Fujiyama A."/>
            <person name="Harland R.M."/>
            <person name="Taira M."/>
            <person name="Rokhsar D.S."/>
        </authorList>
    </citation>
    <scope>NUCLEOTIDE SEQUENCE [LARGE SCALE GENOMIC DNA]</scope>
    <source>
        <strain evidence="3">J</strain>
    </source>
</reference>
<evidence type="ECO:0000259" key="1">
    <source>
        <dbReference type="Pfam" id="PF13883"/>
    </source>
</evidence>
<name>A0A974CS93_XENLA</name>
<proteinExistence type="predicted"/>
<dbReference type="PANTHER" id="PTHR13343:SF21">
    <property type="entry name" value="PROTEIN CREG1"/>
    <property type="match status" value="1"/>
</dbReference>
<evidence type="ECO:0000313" key="3">
    <source>
        <dbReference type="Proteomes" id="UP000694892"/>
    </source>
</evidence>
<dbReference type="InterPro" id="IPR012349">
    <property type="entry name" value="Split_barrel_FMN-bd"/>
</dbReference>
<dbReference type="InterPro" id="IPR055343">
    <property type="entry name" value="CREG_beta-barrel"/>
</dbReference>
<evidence type="ECO:0000313" key="2">
    <source>
        <dbReference type="EMBL" id="OCT77907.1"/>
    </source>
</evidence>
<dbReference type="EMBL" id="CM004475">
    <property type="protein sequence ID" value="OCT77907.1"/>
    <property type="molecule type" value="Genomic_DNA"/>
</dbReference>
<dbReference type="PANTHER" id="PTHR13343">
    <property type="entry name" value="CREG1 PROTEIN"/>
    <property type="match status" value="1"/>
</dbReference>
<organism evidence="2 3">
    <name type="scientific">Xenopus laevis</name>
    <name type="common">African clawed frog</name>
    <dbReference type="NCBI Taxonomy" id="8355"/>
    <lineage>
        <taxon>Eukaryota</taxon>
        <taxon>Metazoa</taxon>
        <taxon>Chordata</taxon>
        <taxon>Craniata</taxon>
        <taxon>Vertebrata</taxon>
        <taxon>Euteleostomi</taxon>
        <taxon>Amphibia</taxon>
        <taxon>Batrachia</taxon>
        <taxon>Anura</taxon>
        <taxon>Pipoidea</taxon>
        <taxon>Pipidae</taxon>
        <taxon>Xenopodinae</taxon>
        <taxon>Xenopus</taxon>
        <taxon>Xenopus</taxon>
    </lineage>
</organism>
<protein>
    <recommendedName>
        <fullName evidence="1">CREG-like beta-barrel domain-containing protein</fullName>
    </recommendedName>
</protein>
<dbReference type="GO" id="GO:0005615">
    <property type="term" value="C:extracellular space"/>
    <property type="evidence" value="ECO:0007669"/>
    <property type="project" value="TreeGrafter"/>
</dbReference>